<comment type="caution">
    <text evidence="1">The sequence shown here is derived from an EMBL/GenBank/DDBJ whole genome shotgun (WGS) entry which is preliminary data.</text>
</comment>
<gene>
    <name evidence="1" type="ORF">C1H69_00515</name>
</gene>
<sequence length="70" mass="7833">MNAEGPCVKDRYADLIGMPDIPGMFDSMDMFGSNEPGDRGCSRKSDMNRYRAFGYHETKIVSICFQAVVC</sequence>
<dbReference type="AlphaFoldDB" id="A0A2N7UE98"/>
<accession>A0A2N7UE98</accession>
<dbReference type="EMBL" id="PNRF01000001">
    <property type="protein sequence ID" value="PMR78782.1"/>
    <property type="molecule type" value="Genomic_DNA"/>
</dbReference>
<evidence type="ECO:0000313" key="1">
    <source>
        <dbReference type="EMBL" id="PMR78782.1"/>
    </source>
</evidence>
<reference evidence="1 2" key="1">
    <citation type="submission" date="2018-01" db="EMBL/GenBank/DDBJ databases">
        <title>Halomonas endophytica sp. nov., isolated from storage liquid in the stems of Populus euphratica.</title>
        <authorList>
            <person name="Chen C."/>
        </authorList>
    </citation>
    <scope>NUCLEOTIDE SEQUENCE [LARGE SCALE GENOMIC DNA]</scope>
    <source>
        <strain evidence="1 2">MC28</strain>
    </source>
</reference>
<protein>
    <submittedName>
        <fullName evidence="1">Uncharacterized protein</fullName>
    </submittedName>
</protein>
<proteinExistence type="predicted"/>
<dbReference type="Proteomes" id="UP000235803">
    <property type="component" value="Unassembled WGS sequence"/>
</dbReference>
<evidence type="ECO:0000313" key="2">
    <source>
        <dbReference type="Proteomes" id="UP000235803"/>
    </source>
</evidence>
<name>A0A2N7UE98_9GAMM</name>
<keyword evidence="2" id="KW-1185">Reference proteome</keyword>
<organism evidence="1 2">
    <name type="scientific">Billgrantia endophytica</name>
    <dbReference type="NCBI Taxonomy" id="2033802"/>
    <lineage>
        <taxon>Bacteria</taxon>
        <taxon>Pseudomonadati</taxon>
        <taxon>Pseudomonadota</taxon>
        <taxon>Gammaproteobacteria</taxon>
        <taxon>Oceanospirillales</taxon>
        <taxon>Halomonadaceae</taxon>
        <taxon>Billgrantia</taxon>
    </lineage>
</organism>